<dbReference type="Proteomes" id="UP000242450">
    <property type="component" value="Chromosome 11"/>
</dbReference>
<reference evidence="2 3" key="1">
    <citation type="journal article" date="2018" name="Mol. Genet. Genomics">
        <title>The red deer Cervus elaphus genome CerEla1.0: sequencing, annotating, genes, and chromosomes.</title>
        <authorList>
            <person name="Bana N.A."/>
            <person name="Nyiri A."/>
            <person name="Nagy J."/>
            <person name="Frank K."/>
            <person name="Nagy T."/>
            <person name="Steger V."/>
            <person name="Schiller M."/>
            <person name="Lakatos P."/>
            <person name="Sugar L."/>
            <person name="Horn P."/>
            <person name="Barta E."/>
            <person name="Orosz L."/>
        </authorList>
    </citation>
    <scope>NUCLEOTIDE SEQUENCE [LARGE SCALE GENOMIC DNA]</scope>
    <source>
        <strain evidence="2">Hungarian</strain>
    </source>
</reference>
<feature type="region of interest" description="Disordered" evidence="1">
    <location>
        <begin position="80"/>
        <end position="105"/>
    </location>
</feature>
<accession>A0A212CXJ3</accession>
<gene>
    <name evidence="2" type="ORF">Celaphus_00005724</name>
</gene>
<dbReference type="OrthoDB" id="5982403at2759"/>
<keyword evidence="3" id="KW-1185">Reference proteome</keyword>
<evidence type="ECO:0000313" key="2">
    <source>
        <dbReference type="EMBL" id="OWK10705.1"/>
    </source>
</evidence>
<comment type="caution">
    <text evidence="2">The sequence shown here is derived from an EMBL/GenBank/DDBJ whole genome shotgun (WGS) entry which is preliminary data.</text>
</comment>
<sequence>MAAAAAAASGPGCSSAAGAGAAGVSEWLVLRDGCMRCDADGLHSLSYHPALNAILAVTSRGTIKVIDGTSGATLQASALSAAQPRGSASGGGERRRAGLGAQAWL</sequence>
<organism evidence="2 3">
    <name type="scientific">Cervus elaphus hippelaphus</name>
    <name type="common">European red deer</name>
    <dbReference type="NCBI Taxonomy" id="46360"/>
    <lineage>
        <taxon>Eukaryota</taxon>
        <taxon>Metazoa</taxon>
        <taxon>Chordata</taxon>
        <taxon>Craniata</taxon>
        <taxon>Vertebrata</taxon>
        <taxon>Euteleostomi</taxon>
        <taxon>Mammalia</taxon>
        <taxon>Eutheria</taxon>
        <taxon>Laurasiatheria</taxon>
        <taxon>Artiodactyla</taxon>
        <taxon>Ruminantia</taxon>
        <taxon>Pecora</taxon>
        <taxon>Cervidae</taxon>
        <taxon>Cervinae</taxon>
        <taxon>Cervus</taxon>
    </lineage>
</organism>
<evidence type="ECO:0000313" key="3">
    <source>
        <dbReference type="Proteomes" id="UP000242450"/>
    </source>
</evidence>
<dbReference type="AlphaFoldDB" id="A0A212CXJ3"/>
<protein>
    <submittedName>
        <fullName evidence="2">BIRC6</fullName>
    </submittedName>
</protein>
<evidence type="ECO:0000256" key="1">
    <source>
        <dbReference type="SAM" id="MobiDB-lite"/>
    </source>
</evidence>
<name>A0A212CXJ3_CEREH</name>
<proteinExistence type="predicted"/>
<dbReference type="EMBL" id="MKHE01000011">
    <property type="protein sequence ID" value="OWK10705.1"/>
    <property type="molecule type" value="Genomic_DNA"/>
</dbReference>